<organism evidence="1 2">
    <name type="scientific">Sphingobium cyanobacteriorum</name>
    <dbReference type="NCBI Taxonomy" id="3063954"/>
    <lineage>
        <taxon>Bacteria</taxon>
        <taxon>Pseudomonadati</taxon>
        <taxon>Pseudomonadota</taxon>
        <taxon>Alphaproteobacteria</taxon>
        <taxon>Sphingomonadales</taxon>
        <taxon>Sphingomonadaceae</taxon>
        <taxon>Sphingobium</taxon>
    </lineage>
</organism>
<gene>
    <name evidence="1" type="ORF">Q4610_02670</name>
</gene>
<comment type="caution">
    <text evidence="1">The sequence shown here is derived from an EMBL/GenBank/DDBJ whole genome shotgun (WGS) entry which is preliminary data.</text>
</comment>
<keyword evidence="2" id="KW-1185">Reference proteome</keyword>
<reference evidence="1" key="1">
    <citation type="submission" date="2023-07" db="EMBL/GenBank/DDBJ databases">
        <title>Bacterial whole genome sequence for Sphingobium sp. HBC34.</title>
        <authorList>
            <person name="Le V."/>
            <person name="Ko S.-R."/>
            <person name="Ahn C.-Y."/>
            <person name="Oh H.-M."/>
        </authorList>
    </citation>
    <scope>NUCLEOTIDE SEQUENCE</scope>
    <source>
        <strain evidence="1">HBC34</strain>
    </source>
</reference>
<sequence length="66" mass="7687">MRALRAQGRIKPAPSAFNGDCIGHTEWLNKARWRAAFDREQSIMNLKIFLRSGIWMSNFSEFPGRF</sequence>
<evidence type="ECO:0008006" key="3">
    <source>
        <dbReference type="Google" id="ProtNLM"/>
    </source>
</evidence>
<evidence type="ECO:0000313" key="1">
    <source>
        <dbReference type="EMBL" id="MDO7833939.1"/>
    </source>
</evidence>
<dbReference type="Proteomes" id="UP001176471">
    <property type="component" value="Unassembled WGS sequence"/>
</dbReference>
<name>A0ABT8ZHB6_9SPHN</name>
<evidence type="ECO:0000313" key="2">
    <source>
        <dbReference type="Proteomes" id="UP001176471"/>
    </source>
</evidence>
<dbReference type="EMBL" id="JAUQOM010000001">
    <property type="protein sequence ID" value="MDO7833939.1"/>
    <property type="molecule type" value="Genomic_DNA"/>
</dbReference>
<proteinExistence type="predicted"/>
<accession>A0ABT8ZHB6</accession>
<protein>
    <recommendedName>
        <fullName evidence="3">Transposase DDE domain-containing protein</fullName>
    </recommendedName>
</protein>
<dbReference type="RefSeq" id="WP_304534459.1">
    <property type="nucleotide sequence ID" value="NZ_JAUQOM010000001.1"/>
</dbReference>